<accession>A0A372LCE8</accession>
<proteinExistence type="predicted"/>
<dbReference type="RefSeq" id="WP_117328393.1">
    <property type="nucleotide sequence ID" value="NZ_QVTE01000064.1"/>
</dbReference>
<feature type="compositionally biased region" description="Basic and acidic residues" evidence="5">
    <location>
        <begin position="213"/>
        <end position="228"/>
    </location>
</feature>
<feature type="domain" description="Zinc finger DksA/TraR C4-type" evidence="6">
    <location>
        <begin position="85"/>
        <end position="113"/>
    </location>
</feature>
<evidence type="ECO:0000259" key="6">
    <source>
        <dbReference type="Pfam" id="PF01258"/>
    </source>
</evidence>
<keyword evidence="2" id="KW-0863">Zinc-finger</keyword>
<dbReference type="Gene3D" id="1.20.120.910">
    <property type="entry name" value="DksA, coiled-coil domain"/>
    <property type="match status" value="1"/>
</dbReference>
<feature type="zinc finger region" description="dksA C4-type" evidence="4">
    <location>
        <begin position="90"/>
        <end position="114"/>
    </location>
</feature>
<protein>
    <submittedName>
        <fullName evidence="7">Molecular chaperone DnaK</fullName>
    </submittedName>
</protein>
<dbReference type="EMBL" id="QVTE01000064">
    <property type="protein sequence ID" value="RFU63642.1"/>
    <property type="molecule type" value="Genomic_DNA"/>
</dbReference>
<comment type="caution">
    <text evidence="7">The sequence shown here is derived from an EMBL/GenBank/DDBJ whole genome shotgun (WGS) entry which is preliminary data.</text>
</comment>
<evidence type="ECO:0000256" key="1">
    <source>
        <dbReference type="ARBA" id="ARBA00022723"/>
    </source>
</evidence>
<feature type="compositionally biased region" description="Basic and acidic residues" evidence="5">
    <location>
        <begin position="238"/>
        <end position="249"/>
    </location>
</feature>
<feature type="compositionally biased region" description="Basic and acidic residues" evidence="5">
    <location>
        <begin position="18"/>
        <end position="36"/>
    </location>
</feature>
<dbReference type="InterPro" id="IPR014240">
    <property type="entry name" value="YteA"/>
</dbReference>
<dbReference type="InterPro" id="IPR037187">
    <property type="entry name" value="DnaK_N"/>
</dbReference>
<name>A0A372LCE8_9BACI</name>
<dbReference type="Proteomes" id="UP000264541">
    <property type="component" value="Unassembled WGS sequence"/>
</dbReference>
<dbReference type="NCBIfam" id="TIGR02890">
    <property type="entry name" value="bacill_yteA"/>
    <property type="match status" value="1"/>
</dbReference>
<feature type="region of interest" description="Disordered" evidence="5">
    <location>
        <begin position="18"/>
        <end position="48"/>
    </location>
</feature>
<dbReference type="GO" id="GO:0008270">
    <property type="term" value="F:zinc ion binding"/>
    <property type="evidence" value="ECO:0007669"/>
    <property type="project" value="UniProtKB-KW"/>
</dbReference>
<feature type="region of interest" description="Disordered" evidence="5">
    <location>
        <begin position="201"/>
        <end position="249"/>
    </location>
</feature>
<keyword evidence="3" id="KW-0862">Zinc</keyword>
<dbReference type="InterPro" id="IPR000962">
    <property type="entry name" value="Znf_DskA_TraR"/>
</dbReference>
<evidence type="ECO:0000313" key="8">
    <source>
        <dbReference type="Proteomes" id="UP000264541"/>
    </source>
</evidence>
<evidence type="ECO:0000256" key="4">
    <source>
        <dbReference type="PROSITE-ProRule" id="PRU00510"/>
    </source>
</evidence>
<reference evidence="7 8" key="1">
    <citation type="submission" date="2018-08" db="EMBL/GenBank/DDBJ databases">
        <title>Bacillus chawlae sp. nov., Bacillus glennii sp. nov., and Bacillus saganii sp. nov. Isolated from the Vehicle Assembly Building at Kennedy Space Center where the Viking Spacecraft were Assembled.</title>
        <authorList>
            <person name="Seuylemezian A."/>
            <person name="Vaishampayan P."/>
        </authorList>
    </citation>
    <scope>NUCLEOTIDE SEQUENCE [LARGE SCALE GENOMIC DNA]</scope>
    <source>
        <strain evidence="7 8">V47-23a</strain>
    </source>
</reference>
<evidence type="ECO:0000256" key="2">
    <source>
        <dbReference type="ARBA" id="ARBA00022771"/>
    </source>
</evidence>
<sequence>MLTQEEIQTIKRELLSQKEESKMVKHERQFDEKETDSVGELTSVDNHPADLGTELAEREIDAALYNHAGSELDKIQIALEAIEEGSYGKCRECGKAIPFERLEIIPTTLYCVDHTPERNIASDRPVEEDVLEPPHLDSFERRRNPQVNDSKDSFAEVARYGTSETPSDYAADLDSYNNIYNKDEDENHNGYTESIESFIGNDIKGNGRSMYPSERKEKYKQELDDKNLEAPFGNIPYKKSDGYVDKKNN</sequence>
<organism evidence="7 8">
    <name type="scientific">Peribacillus saganii</name>
    <dbReference type="NCBI Taxonomy" id="2303992"/>
    <lineage>
        <taxon>Bacteria</taxon>
        <taxon>Bacillati</taxon>
        <taxon>Bacillota</taxon>
        <taxon>Bacilli</taxon>
        <taxon>Bacillales</taxon>
        <taxon>Bacillaceae</taxon>
        <taxon>Peribacillus</taxon>
    </lineage>
</organism>
<dbReference type="SUPFAM" id="SSF109635">
    <property type="entry name" value="DnaK suppressor protein DksA, alpha-hairpin domain"/>
    <property type="match status" value="1"/>
</dbReference>
<keyword evidence="8" id="KW-1185">Reference proteome</keyword>
<keyword evidence="1" id="KW-0479">Metal-binding</keyword>
<evidence type="ECO:0000256" key="5">
    <source>
        <dbReference type="SAM" id="MobiDB-lite"/>
    </source>
</evidence>
<evidence type="ECO:0000256" key="3">
    <source>
        <dbReference type="ARBA" id="ARBA00022833"/>
    </source>
</evidence>
<evidence type="ECO:0000313" key="7">
    <source>
        <dbReference type="EMBL" id="RFU63642.1"/>
    </source>
</evidence>
<dbReference type="AlphaFoldDB" id="A0A372LCE8"/>
<dbReference type="PANTHER" id="PTHR33823:SF4">
    <property type="entry name" value="GENERAL STRESS PROTEIN 16O"/>
    <property type="match status" value="1"/>
</dbReference>
<dbReference type="OrthoDB" id="9811543at2"/>
<dbReference type="PANTHER" id="PTHR33823">
    <property type="entry name" value="RNA POLYMERASE-BINDING TRANSCRIPTION FACTOR DKSA-RELATED"/>
    <property type="match status" value="1"/>
</dbReference>
<dbReference type="SUPFAM" id="SSF57716">
    <property type="entry name" value="Glucocorticoid receptor-like (DNA-binding domain)"/>
    <property type="match status" value="1"/>
</dbReference>
<dbReference type="Pfam" id="PF01258">
    <property type="entry name" value="zf-dskA_traR"/>
    <property type="match status" value="1"/>
</dbReference>
<gene>
    <name evidence="7" type="ORF">D0469_19520</name>
</gene>
<dbReference type="PROSITE" id="PS51128">
    <property type="entry name" value="ZF_DKSA_2"/>
    <property type="match status" value="1"/>
</dbReference>